<dbReference type="PANTHER" id="PTHR43584:SF8">
    <property type="entry name" value="N-ACETYLMURAMATE ALPHA-1-PHOSPHATE URIDYLYLTRANSFERASE"/>
    <property type="match status" value="1"/>
</dbReference>
<dbReference type="PANTHER" id="PTHR43584">
    <property type="entry name" value="NUCLEOTIDYL TRANSFERASE"/>
    <property type="match status" value="1"/>
</dbReference>
<evidence type="ECO:0000313" key="5">
    <source>
        <dbReference type="EMBL" id="KTT67780.1"/>
    </source>
</evidence>
<evidence type="ECO:0000256" key="2">
    <source>
        <dbReference type="ARBA" id="ARBA00022695"/>
    </source>
</evidence>
<evidence type="ECO:0000259" key="4">
    <source>
        <dbReference type="Pfam" id="PF12804"/>
    </source>
</evidence>
<dbReference type="AlphaFoldDB" id="A0A147HSN1"/>
<evidence type="ECO:0000256" key="1">
    <source>
        <dbReference type="ARBA" id="ARBA00022679"/>
    </source>
</evidence>
<dbReference type="Gene3D" id="3.90.550.10">
    <property type="entry name" value="Spore Coat Polysaccharide Biosynthesis Protein SpsA, Chain A"/>
    <property type="match status" value="1"/>
</dbReference>
<dbReference type="Pfam" id="PF12804">
    <property type="entry name" value="NTP_transf_3"/>
    <property type="match status" value="1"/>
</dbReference>
<dbReference type="InterPro" id="IPR050065">
    <property type="entry name" value="GlmU-like"/>
</dbReference>
<dbReference type="PATRIC" id="fig|33051.3.peg.952"/>
<keyword evidence="1 5" id="KW-0808">Transferase</keyword>
<dbReference type="GO" id="GO:0016779">
    <property type="term" value="F:nucleotidyltransferase activity"/>
    <property type="evidence" value="ECO:0007669"/>
    <property type="project" value="UniProtKB-KW"/>
</dbReference>
<accession>A0A147HSN1</accession>
<gene>
    <name evidence="5" type="ORF">NS319_16925</name>
</gene>
<keyword evidence="3" id="KW-0460">Magnesium</keyword>
<dbReference type="InterPro" id="IPR029044">
    <property type="entry name" value="Nucleotide-diphossugar_trans"/>
</dbReference>
<comment type="caution">
    <text evidence="5">The sequence shown here is derived from an EMBL/GenBank/DDBJ whole genome shotgun (WGS) entry which is preliminary data.</text>
</comment>
<keyword evidence="2" id="KW-0548">Nucleotidyltransferase</keyword>
<organism evidence="5 6">
    <name type="scientific">Sphingomonas sanguinis</name>
    <dbReference type="NCBI Taxonomy" id="33051"/>
    <lineage>
        <taxon>Bacteria</taxon>
        <taxon>Pseudomonadati</taxon>
        <taxon>Pseudomonadota</taxon>
        <taxon>Alphaproteobacteria</taxon>
        <taxon>Sphingomonadales</taxon>
        <taxon>Sphingomonadaceae</taxon>
        <taxon>Sphingomonas</taxon>
    </lineage>
</organism>
<protein>
    <submittedName>
        <fullName evidence="5">Nucleotidyltransferase</fullName>
    </submittedName>
</protein>
<dbReference type="SUPFAM" id="SSF53448">
    <property type="entry name" value="Nucleotide-diphospho-sugar transferases"/>
    <property type="match status" value="1"/>
</dbReference>
<sequence>MIETGIVLAAGEGSRLRAVAPLKPLCCVAGRTLLAHAVSGMAQAGLARTVVVVGYEAETIEAYVAAEDWPITVETVRVEDHRYPNGSSLLAAEPLLYGEEAILAMCDHLVEPEFYRRMAHADTGGGASLGIDRRIGHDWIDLDDVTCAQTDGDRLISIGKGLAVYDCFDTGVFAVGKGLFDALRGLEKPSLTEGMRRLASDRTAGIRDCSDLRWIDVDDERAWHIAETWLTTSRRSTGDVLPIFRPPIS</sequence>
<evidence type="ECO:0000256" key="3">
    <source>
        <dbReference type="ARBA" id="ARBA00022842"/>
    </source>
</evidence>
<name>A0A147HSN1_9SPHN</name>
<reference evidence="5 6" key="1">
    <citation type="journal article" date="2016" name="Front. Microbiol.">
        <title>Genomic Resource of Rice Seed Associated Bacteria.</title>
        <authorList>
            <person name="Midha S."/>
            <person name="Bansal K."/>
            <person name="Sharma S."/>
            <person name="Kumar N."/>
            <person name="Patil P.P."/>
            <person name="Chaudhry V."/>
            <person name="Patil P.B."/>
        </authorList>
    </citation>
    <scope>NUCLEOTIDE SEQUENCE [LARGE SCALE GENOMIC DNA]</scope>
    <source>
        <strain evidence="5 6">NS319</strain>
    </source>
</reference>
<dbReference type="InterPro" id="IPR025877">
    <property type="entry name" value="MobA-like_NTP_Trfase"/>
</dbReference>
<evidence type="ECO:0000313" key="6">
    <source>
        <dbReference type="Proteomes" id="UP000072867"/>
    </source>
</evidence>
<dbReference type="Proteomes" id="UP000072867">
    <property type="component" value="Unassembled WGS sequence"/>
</dbReference>
<dbReference type="RefSeq" id="WP_058734655.1">
    <property type="nucleotide sequence ID" value="NZ_LDTD01000151.1"/>
</dbReference>
<feature type="domain" description="MobA-like NTP transferase" evidence="4">
    <location>
        <begin position="5"/>
        <end position="122"/>
    </location>
</feature>
<dbReference type="EMBL" id="LDTD01000151">
    <property type="protein sequence ID" value="KTT67780.1"/>
    <property type="molecule type" value="Genomic_DNA"/>
</dbReference>
<proteinExistence type="predicted"/>